<dbReference type="InterPro" id="IPR023213">
    <property type="entry name" value="CAT-like_dom_sf"/>
</dbReference>
<evidence type="ECO:0000256" key="11">
    <source>
        <dbReference type="ARBA" id="ARBA00023315"/>
    </source>
</evidence>
<dbReference type="GO" id="GO:0004149">
    <property type="term" value="F:dihydrolipoyllysine-residue succinyltransferase activity"/>
    <property type="evidence" value="ECO:0007669"/>
    <property type="project" value="UniProtKB-UniRule"/>
</dbReference>
<comment type="subunit">
    <text evidence="5">Forms a 24-polypeptide structural core with octahedral symmetry. Part of the 2-oxoglutarate dehydrogenase (OGDH) complex composed of E1 (2-oxoglutarate dehydrogenase), E2 (dihydrolipoamide succinyltransferase) and E3 (dihydrolipoamide dehydrogenase); the complex contains multiple copies of the three enzymatic components (E1, E2 and E3).</text>
</comment>
<proteinExistence type="inferred from homology"/>
<dbReference type="InterPro" id="IPR001078">
    <property type="entry name" value="2-oxoacid_DH_actylTfrase"/>
</dbReference>
<evidence type="ECO:0000256" key="10">
    <source>
        <dbReference type="ARBA" id="ARBA00022823"/>
    </source>
</evidence>
<protein>
    <recommendedName>
        <fullName evidence="7 13">Dihydrolipoyllysine-residue succinyltransferase component of 2-oxoglutarate dehydrogenase complex</fullName>
        <ecNumber evidence="6 13">2.3.1.61</ecNumber>
    </recommendedName>
    <alternativeName>
        <fullName evidence="13">2-oxoglutarate dehydrogenase complex component E2</fullName>
    </alternativeName>
</protein>
<comment type="similarity">
    <text evidence="4 13">Belongs to the 2-oxoacid dehydrogenase family.</text>
</comment>
<dbReference type="SUPFAM" id="SSF51230">
    <property type="entry name" value="Single hybrid motif"/>
    <property type="match status" value="2"/>
</dbReference>
<dbReference type="InterPro" id="IPR004167">
    <property type="entry name" value="PSBD"/>
</dbReference>
<dbReference type="PROSITE" id="PS51826">
    <property type="entry name" value="PSBD"/>
    <property type="match status" value="1"/>
</dbReference>
<comment type="caution">
    <text evidence="17">The sequence shown here is derived from an EMBL/GenBank/DDBJ whole genome shotgun (WGS) entry which is preliminary data.</text>
</comment>
<feature type="region of interest" description="Disordered" evidence="14">
    <location>
        <begin position="80"/>
        <end position="129"/>
    </location>
</feature>
<dbReference type="CDD" id="cd06849">
    <property type="entry name" value="lipoyl_domain"/>
    <property type="match status" value="2"/>
</dbReference>
<evidence type="ECO:0000313" key="17">
    <source>
        <dbReference type="EMBL" id="MBK4214852.1"/>
    </source>
</evidence>
<dbReference type="NCBIfam" id="TIGR01347">
    <property type="entry name" value="sucB"/>
    <property type="match status" value="1"/>
</dbReference>
<sequence length="539" mass="56760">MTTEVRVPALGESVTEATIATWFKKPGDEVAVDEMLCELETDKVTVEVPSPAAGVLAEIIANEGDTVGPDALLARIAEAGSSPKPSAAPAAAKDEDKPAAKPAETTTQPQARTEPAEKSQEGKNNMSGKSVDVMVPALGESVTEATVATWFKKVGDAVAVDEMLCELETDKVSVEVPSPVAGVLAEIIADEGATVDAKARLAIITEGATAGAAPAAPAKEAKAADAEKVESPGAGPEELKQRSDVEDAPSAKKAMAEAGVNRDQVTGSGRDGRVMKEDVAKAASAPQQAAPAAPAAVPSQPRPAADAAREERVKMTRLRQTIARRLKDAQNTAAMLTTYNEADMSGIMQLRNEYKDAFEKKHKVKLGFMSFFAKACSHALKEVPEVNAEIDGTDVVYKNYVNLGIAVGTPQGLVVPVVRDADQKSFAEIEKEIGELGAKGRDGKLTMADMQGGTFTISNGGVYGSLMSSPILNPPQSGILGMHKIQDRPVVVGGQIVIRPMMYLALSYDHRIVDGKGAVTFLVRVKEALEDPRRLLMDL</sequence>
<keyword evidence="10 13" id="KW-0450">Lipoyl</keyword>
<dbReference type="AlphaFoldDB" id="A0A934SG93"/>
<feature type="compositionally biased region" description="Low complexity" evidence="14">
    <location>
        <begin position="281"/>
        <end position="306"/>
    </location>
</feature>
<dbReference type="RefSeq" id="WP_200683622.1">
    <property type="nucleotide sequence ID" value="NZ_JAEPRQ010000001.1"/>
</dbReference>
<evidence type="ECO:0000256" key="5">
    <source>
        <dbReference type="ARBA" id="ARBA00011666"/>
    </source>
</evidence>
<dbReference type="GO" id="GO:0033512">
    <property type="term" value="P:L-lysine catabolic process to acetyl-CoA via saccharopine"/>
    <property type="evidence" value="ECO:0007669"/>
    <property type="project" value="UniProtKB-UniRule"/>
</dbReference>
<feature type="region of interest" description="Disordered" evidence="14">
    <location>
        <begin position="209"/>
        <end position="311"/>
    </location>
</feature>
<dbReference type="EMBL" id="JAEPRQ010000001">
    <property type="protein sequence ID" value="MBK4214852.1"/>
    <property type="molecule type" value="Genomic_DNA"/>
</dbReference>
<feature type="compositionally biased region" description="Basic and acidic residues" evidence="14">
    <location>
        <begin position="270"/>
        <end position="280"/>
    </location>
</feature>
<comment type="function">
    <text evidence="2 13">E2 component of the 2-oxoglutarate dehydrogenase (OGDH) complex which catalyzes the second step in the conversion of 2-oxoglutarate to succinyl-CoA and CO(2).</text>
</comment>
<evidence type="ECO:0000259" key="16">
    <source>
        <dbReference type="PROSITE" id="PS51826"/>
    </source>
</evidence>
<evidence type="ECO:0000313" key="18">
    <source>
        <dbReference type="Proteomes" id="UP000640485"/>
    </source>
</evidence>
<dbReference type="GO" id="GO:0005829">
    <property type="term" value="C:cytosol"/>
    <property type="evidence" value="ECO:0007669"/>
    <property type="project" value="TreeGrafter"/>
</dbReference>
<dbReference type="PANTHER" id="PTHR43416:SF5">
    <property type="entry name" value="DIHYDROLIPOYLLYSINE-RESIDUE SUCCINYLTRANSFERASE COMPONENT OF 2-OXOGLUTARATE DEHYDROGENASE COMPLEX, MITOCHONDRIAL"/>
    <property type="match status" value="1"/>
</dbReference>
<dbReference type="Proteomes" id="UP000640485">
    <property type="component" value="Unassembled WGS sequence"/>
</dbReference>
<dbReference type="NCBIfam" id="NF004309">
    <property type="entry name" value="PRK05704.1"/>
    <property type="match status" value="1"/>
</dbReference>
<dbReference type="PROSITE" id="PS50968">
    <property type="entry name" value="BIOTINYL_LIPOYL"/>
    <property type="match status" value="2"/>
</dbReference>
<dbReference type="SUPFAM" id="SSF52777">
    <property type="entry name" value="CoA-dependent acyltransferases"/>
    <property type="match status" value="1"/>
</dbReference>
<reference evidence="17" key="1">
    <citation type="submission" date="2021-01" db="EMBL/GenBank/DDBJ databases">
        <title>Paracoccus amoyensis sp. nov., isolated from the surface seawater along the coast of Xiamen Island, China.</title>
        <authorList>
            <person name="Lyu L."/>
        </authorList>
    </citation>
    <scope>NUCLEOTIDE SEQUENCE</scope>
    <source>
        <strain evidence="17">MJ17</strain>
    </source>
</reference>
<dbReference type="InterPro" id="IPR000089">
    <property type="entry name" value="Biotin_lipoyl"/>
</dbReference>
<comment type="pathway">
    <text evidence="3 13">Amino-acid degradation; L-lysine degradation via saccharopine pathway; glutaryl-CoA from L-lysine: step 6/6.</text>
</comment>
<evidence type="ECO:0000256" key="4">
    <source>
        <dbReference type="ARBA" id="ARBA00007317"/>
    </source>
</evidence>
<evidence type="ECO:0000256" key="9">
    <source>
        <dbReference type="ARBA" id="ARBA00022679"/>
    </source>
</evidence>
<dbReference type="Pfam" id="PF02817">
    <property type="entry name" value="E3_binding"/>
    <property type="match status" value="1"/>
</dbReference>
<keyword evidence="18" id="KW-1185">Reference proteome</keyword>
<evidence type="ECO:0000256" key="2">
    <source>
        <dbReference type="ARBA" id="ARBA00004052"/>
    </source>
</evidence>
<accession>A0A934SG93</accession>
<dbReference type="Gene3D" id="3.30.559.10">
    <property type="entry name" value="Chloramphenicol acetyltransferase-like domain"/>
    <property type="match status" value="1"/>
</dbReference>
<feature type="domain" description="Lipoyl-binding" evidence="15">
    <location>
        <begin position="2"/>
        <end position="77"/>
    </location>
</feature>
<keyword evidence="9 13" id="KW-0808">Transferase</keyword>
<dbReference type="Gene3D" id="2.40.50.100">
    <property type="match status" value="2"/>
</dbReference>
<evidence type="ECO:0000256" key="8">
    <source>
        <dbReference type="ARBA" id="ARBA00022532"/>
    </source>
</evidence>
<evidence type="ECO:0000256" key="1">
    <source>
        <dbReference type="ARBA" id="ARBA00001938"/>
    </source>
</evidence>
<dbReference type="Pfam" id="PF00198">
    <property type="entry name" value="2-oxoacid_dh"/>
    <property type="match status" value="1"/>
</dbReference>
<dbReference type="EC" id="2.3.1.61" evidence="6 13"/>
<dbReference type="InterPro" id="IPR050537">
    <property type="entry name" value="2-oxoacid_dehydrogenase"/>
</dbReference>
<comment type="cofactor">
    <cofactor evidence="1">
        <name>(R)-lipoate</name>
        <dbReference type="ChEBI" id="CHEBI:83088"/>
    </cofactor>
</comment>
<dbReference type="FunFam" id="3.30.559.10:FF:000007">
    <property type="entry name" value="Dihydrolipoamide acetyltransferase component of pyruvate dehydrogenase complex"/>
    <property type="match status" value="1"/>
</dbReference>
<evidence type="ECO:0000256" key="12">
    <source>
        <dbReference type="ARBA" id="ARBA00052761"/>
    </source>
</evidence>
<evidence type="ECO:0000259" key="15">
    <source>
        <dbReference type="PROSITE" id="PS50968"/>
    </source>
</evidence>
<feature type="compositionally biased region" description="Low complexity" evidence="14">
    <location>
        <begin position="80"/>
        <end position="91"/>
    </location>
</feature>
<dbReference type="SUPFAM" id="SSF47005">
    <property type="entry name" value="Peripheral subunit-binding domain of 2-oxo acid dehydrogenase complex"/>
    <property type="match status" value="1"/>
</dbReference>
<name>A0A934SG93_9RHOB</name>
<feature type="domain" description="Peripheral subunit-binding (PSBD)" evidence="16">
    <location>
        <begin position="246"/>
        <end position="283"/>
    </location>
</feature>
<dbReference type="InterPro" id="IPR036625">
    <property type="entry name" value="E3-bd_dom_sf"/>
</dbReference>
<keyword evidence="8 13" id="KW-0816">Tricarboxylic acid cycle</keyword>
<dbReference type="InterPro" id="IPR011053">
    <property type="entry name" value="Single_hybrid_motif"/>
</dbReference>
<keyword evidence="11 13" id="KW-0012">Acyltransferase</keyword>
<dbReference type="Pfam" id="PF00364">
    <property type="entry name" value="Biotin_lipoyl"/>
    <property type="match status" value="2"/>
</dbReference>
<dbReference type="InterPro" id="IPR006255">
    <property type="entry name" value="SucB"/>
</dbReference>
<evidence type="ECO:0000256" key="7">
    <source>
        <dbReference type="ARBA" id="ARBA00019511"/>
    </source>
</evidence>
<feature type="domain" description="Lipoyl-binding" evidence="15">
    <location>
        <begin position="130"/>
        <end position="205"/>
    </location>
</feature>
<evidence type="ECO:0000256" key="13">
    <source>
        <dbReference type="RuleBase" id="RU361138"/>
    </source>
</evidence>
<dbReference type="GO" id="GO:0045252">
    <property type="term" value="C:oxoglutarate dehydrogenase complex"/>
    <property type="evidence" value="ECO:0007669"/>
    <property type="project" value="UniProtKB-UniRule"/>
</dbReference>
<feature type="compositionally biased region" description="Basic and acidic residues" evidence="14">
    <location>
        <begin position="219"/>
        <end position="230"/>
    </location>
</feature>
<evidence type="ECO:0000256" key="3">
    <source>
        <dbReference type="ARBA" id="ARBA00005145"/>
    </source>
</evidence>
<comment type="catalytic activity">
    <reaction evidence="12 13">
        <text>N(6)-[(R)-dihydrolipoyl]-L-lysyl-[protein] + succinyl-CoA = N(6)-[(R)-S(8)-succinyldihydrolipoyl]-L-lysyl-[protein] + CoA</text>
        <dbReference type="Rhea" id="RHEA:15213"/>
        <dbReference type="Rhea" id="RHEA-COMP:10475"/>
        <dbReference type="Rhea" id="RHEA-COMP:20092"/>
        <dbReference type="ChEBI" id="CHEBI:57287"/>
        <dbReference type="ChEBI" id="CHEBI:57292"/>
        <dbReference type="ChEBI" id="CHEBI:83100"/>
        <dbReference type="ChEBI" id="CHEBI:83120"/>
        <dbReference type="EC" id="2.3.1.61"/>
    </reaction>
</comment>
<organism evidence="17 18">
    <name type="scientific">Paracoccus caeni</name>
    <dbReference type="NCBI Taxonomy" id="657651"/>
    <lineage>
        <taxon>Bacteria</taxon>
        <taxon>Pseudomonadati</taxon>
        <taxon>Pseudomonadota</taxon>
        <taxon>Alphaproteobacteria</taxon>
        <taxon>Rhodobacterales</taxon>
        <taxon>Paracoccaceae</taxon>
        <taxon>Paracoccus</taxon>
    </lineage>
</organism>
<dbReference type="GO" id="GO:0006099">
    <property type="term" value="P:tricarboxylic acid cycle"/>
    <property type="evidence" value="ECO:0007669"/>
    <property type="project" value="UniProtKB-UniRule"/>
</dbReference>
<evidence type="ECO:0000256" key="14">
    <source>
        <dbReference type="SAM" id="MobiDB-lite"/>
    </source>
</evidence>
<evidence type="ECO:0000256" key="6">
    <source>
        <dbReference type="ARBA" id="ARBA00012945"/>
    </source>
</evidence>
<gene>
    <name evidence="17" type="primary">odhB</name>
    <name evidence="17" type="ORF">JJJ17_02820</name>
</gene>
<dbReference type="PANTHER" id="PTHR43416">
    <property type="entry name" value="DIHYDROLIPOYLLYSINE-RESIDUE SUCCINYLTRANSFERASE COMPONENT OF 2-OXOGLUTARATE DEHYDROGENASE COMPLEX, MITOCHONDRIAL-RELATED"/>
    <property type="match status" value="1"/>
</dbReference>
<feature type="compositionally biased region" description="Low complexity" evidence="14">
    <location>
        <begin position="209"/>
        <end position="218"/>
    </location>
</feature>
<dbReference type="Gene3D" id="4.10.320.10">
    <property type="entry name" value="E3-binding domain"/>
    <property type="match status" value="1"/>
</dbReference>